<dbReference type="RefSeq" id="WP_115090699.1">
    <property type="nucleotide sequence ID" value="NZ_CP068107.1"/>
</dbReference>
<accession>A0A378RLE2</accession>
<reference evidence="1 2" key="1">
    <citation type="submission" date="2018-06" db="EMBL/GenBank/DDBJ databases">
        <authorList>
            <consortium name="Pathogen Informatics"/>
            <person name="Doyle S."/>
        </authorList>
    </citation>
    <scope>NUCLEOTIDE SEQUENCE [LARGE SCALE GENOMIC DNA]</scope>
    <source>
        <strain evidence="1 2">NCTC11179</strain>
    </source>
</reference>
<evidence type="ECO:0008006" key="3">
    <source>
        <dbReference type="Google" id="ProtNLM"/>
    </source>
</evidence>
<organism evidence="1 2">
    <name type="scientific">Myroides odoratus</name>
    <name type="common">Flavobacterium odoratum</name>
    <dbReference type="NCBI Taxonomy" id="256"/>
    <lineage>
        <taxon>Bacteria</taxon>
        <taxon>Pseudomonadati</taxon>
        <taxon>Bacteroidota</taxon>
        <taxon>Flavobacteriia</taxon>
        <taxon>Flavobacteriales</taxon>
        <taxon>Flavobacteriaceae</taxon>
        <taxon>Myroides</taxon>
    </lineage>
</organism>
<dbReference type="Proteomes" id="UP000255024">
    <property type="component" value="Unassembled WGS sequence"/>
</dbReference>
<name>A0A378RLE2_MYROD</name>
<protein>
    <recommendedName>
        <fullName evidence="3">Lipoprotein</fullName>
    </recommendedName>
</protein>
<evidence type="ECO:0000313" key="2">
    <source>
        <dbReference type="Proteomes" id="UP000255024"/>
    </source>
</evidence>
<dbReference type="EMBL" id="UGQL01000001">
    <property type="protein sequence ID" value="STZ27836.1"/>
    <property type="molecule type" value="Genomic_DNA"/>
</dbReference>
<proteinExistence type="predicted"/>
<dbReference type="PROSITE" id="PS51257">
    <property type="entry name" value="PROKAR_LIPOPROTEIN"/>
    <property type="match status" value="1"/>
</dbReference>
<gene>
    <name evidence="1" type="ORF">NCTC11179_01373</name>
</gene>
<sequence>MREVVLLLCCFCLLSSCTSRKGIKVKFEIEDSIALQYELEIENDKVIDTIYKLDNKIKLSITPRKPSDIISISLVSFEGEYYSCSGGYNLSVYPIEREEVDRFVPYHGRNVMIKDDYCYYYYGILHCIEKEDKNQIRDYFKKKGKSRDNLIEGITLKEFKRDLPRYYEKYLNNKGDSISIDFRKVRKYFKSGDYIEQKYIIDYNQSFFEN</sequence>
<evidence type="ECO:0000313" key="1">
    <source>
        <dbReference type="EMBL" id="STZ27836.1"/>
    </source>
</evidence>
<dbReference type="AlphaFoldDB" id="A0A378RLE2"/>
<keyword evidence="2" id="KW-1185">Reference proteome</keyword>